<evidence type="ECO:0000313" key="2">
    <source>
        <dbReference type="Proteomes" id="UP000031368"/>
    </source>
</evidence>
<reference evidence="1 2" key="1">
    <citation type="submission" date="2013-11" db="EMBL/GenBank/DDBJ databases">
        <title>Complete genome sequence of Rhizobium gallicum bv. gallicum R602.</title>
        <authorList>
            <person name="Bustos P."/>
            <person name="Santamaria R.I."/>
            <person name="Lozano L."/>
            <person name="Acosta J.L."/>
            <person name="Ormeno-Orrillo E."/>
            <person name="Rogel M.A."/>
            <person name="Romero D."/>
            <person name="Cevallos M.A."/>
            <person name="Martinez-Romero E."/>
            <person name="Gonzalez V."/>
        </authorList>
    </citation>
    <scope>NUCLEOTIDE SEQUENCE [LARGE SCALE GENOMIC DNA]</scope>
    <source>
        <strain evidence="1 2">R602</strain>
        <plasmid evidence="1 2">pRgalR602c</plasmid>
    </source>
</reference>
<protein>
    <submittedName>
        <fullName evidence="1">Uncharacterized protein</fullName>
    </submittedName>
</protein>
<dbReference type="KEGG" id="rga:RGR602_PC02318"/>
<accession>A0A0B4XIV7</accession>
<gene>
    <name evidence="1" type="ORF">RGR602_PC02318</name>
</gene>
<dbReference type="EMBL" id="CP006880">
    <property type="protein sequence ID" value="AJD46337.1"/>
    <property type="molecule type" value="Genomic_DNA"/>
</dbReference>
<keyword evidence="2" id="KW-1185">Reference proteome</keyword>
<geneLocation type="plasmid" evidence="1 2">
    <name>pRgalR602c</name>
</geneLocation>
<sequence>MRQLWFFGNQVANGIVCKAAEKVSGMIRRKKMKRYLRDGPAICRRREIVQTGGRRSGWRMPP</sequence>
<dbReference type="Proteomes" id="UP000031368">
    <property type="component" value="Plasmid pRgalR602c"/>
</dbReference>
<evidence type="ECO:0000313" key="1">
    <source>
        <dbReference type="EMBL" id="AJD46337.1"/>
    </source>
</evidence>
<organism evidence="1 2">
    <name type="scientific">Rhizobium gallicum bv. gallicum R602sp</name>
    <dbReference type="NCBI Taxonomy" id="1041138"/>
    <lineage>
        <taxon>Bacteria</taxon>
        <taxon>Pseudomonadati</taxon>
        <taxon>Pseudomonadota</taxon>
        <taxon>Alphaproteobacteria</taxon>
        <taxon>Hyphomicrobiales</taxon>
        <taxon>Rhizobiaceae</taxon>
        <taxon>Rhizobium/Agrobacterium group</taxon>
        <taxon>Rhizobium</taxon>
    </lineage>
</organism>
<keyword evidence="1" id="KW-0614">Plasmid</keyword>
<proteinExistence type="predicted"/>
<dbReference type="AlphaFoldDB" id="A0A0B4XIV7"/>
<dbReference type="HOGENOM" id="CLU_2901093_0_0_5"/>
<name>A0A0B4XIV7_9HYPH</name>